<proteinExistence type="predicted"/>
<keyword evidence="2" id="KW-1185">Reference proteome</keyword>
<name>A0A2M9AR93_9ACTN</name>
<organism evidence="1 2">
    <name type="scientific">Mumia flava</name>
    <dbReference type="NCBI Taxonomy" id="1348852"/>
    <lineage>
        <taxon>Bacteria</taxon>
        <taxon>Bacillati</taxon>
        <taxon>Actinomycetota</taxon>
        <taxon>Actinomycetes</taxon>
        <taxon>Propionibacteriales</taxon>
        <taxon>Nocardioidaceae</taxon>
        <taxon>Mumia</taxon>
    </lineage>
</organism>
<reference evidence="1 2" key="1">
    <citation type="submission" date="2017-11" db="EMBL/GenBank/DDBJ databases">
        <title>Genomic Encyclopedia of Archaeal and Bacterial Type Strains, Phase II (KMG-II): From Individual Species to Whole Genera.</title>
        <authorList>
            <person name="Goeker M."/>
        </authorList>
    </citation>
    <scope>NUCLEOTIDE SEQUENCE [LARGE SCALE GENOMIC DNA]</scope>
    <source>
        <strain evidence="1 2">DSM 27763</strain>
    </source>
</reference>
<dbReference type="AlphaFoldDB" id="A0A2M9AR93"/>
<protein>
    <submittedName>
        <fullName evidence="1">Uncharacterized protein</fullName>
    </submittedName>
</protein>
<accession>A0A2M9AR93</accession>
<gene>
    <name evidence="1" type="ORF">CLV56_3916</name>
</gene>
<comment type="caution">
    <text evidence="1">The sequence shown here is derived from an EMBL/GenBank/DDBJ whole genome shotgun (WGS) entry which is preliminary data.</text>
</comment>
<evidence type="ECO:0000313" key="2">
    <source>
        <dbReference type="Proteomes" id="UP000230842"/>
    </source>
</evidence>
<evidence type="ECO:0000313" key="1">
    <source>
        <dbReference type="EMBL" id="PJJ48212.1"/>
    </source>
</evidence>
<sequence length="225" mass="24322">MGTPGCRLALPAYQYEDGVTKKQREGDVMALFGGSNLSRTLNTSFRLAVECKSGSDKPWIAFYDQRRSTHPAKLSDWWLPCGKDWTEELRTKVVGAFEWENGLLTDRLASHAVSALGKESINSAQDAIMQSMSFARALAGEGTLTMAGDNIGTVLGGVMPVVVTQAPLFQCELGHEGQPILTPVERFDVSVKFGQAPRRRVYVVSEAGLADLAGSLGRALDRVSG</sequence>
<dbReference type="EMBL" id="PGEZ01000003">
    <property type="protein sequence ID" value="PJJ48212.1"/>
    <property type="molecule type" value="Genomic_DNA"/>
</dbReference>
<dbReference type="Proteomes" id="UP000230842">
    <property type="component" value="Unassembled WGS sequence"/>
</dbReference>